<keyword evidence="9" id="KW-0472">Membrane</keyword>
<dbReference type="EMBL" id="GBEZ01009227">
    <property type="protein sequence ID" value="JAC76348.1"/>
    <property type="molecule type" value="Transcribed_RNA"/>
</dbReference>
<dbReference type="AlphaFoldDB" id="A0A061RWK3"/>
<dbReference type="EMBL" id="GBEZ01001889">
    <property type="protein sequence ID" value="JAC83126.1"/>
    <property type="molecule type" value="Transcribed_RNA"/>
</dbReference>
<keyword evidence="4 13" id="KW-0808">Transferase</keyword>
<accession>A0A061RWK3</accession>
<keyword evidence="10" id="KW-0325">Glycoprotein</keyword>
<evidence type="ECO:0000256" key="2">
    <source>
        <dbReference type="ARBA" id="ARBA00006003"/>
    </source>
</evidence>
<keyword evidence="7" id="KW-1133">Transmembrane helix</keyword>
<evidence type="ECO:0000256" key="7">
    <source>
        <dbReference type="ARBA" id="ARBA00022989"/>
    </source>
</evidence>
<organism evidence="13">
    <name type="scientific">Tetraselmis sp. GSL018</name>
    <dbReference type="NCBI Taxonomy" id="582737"/>
    <lineage>
        <taxon>Eukaryota</taxon>
        <taxon>Viridiplantae</taxon>
        <taxon>Chlorophyta</taxon>
        <taxon>core chlorophytes</taxon>
        <taxon>Chlorodendrophyceae</taxon>
        <taxon>Chlorodendrales</taxon>
        <taxon>Chlorodendraceae</taxon>
        <taxon>Tetraselmis</taxon>
    </lineage>
</organism>
<evidence type="ECO:0000256" key="10">
    <source>
        <dbReference type="ARBA" id="ARBA00023180"/>
    </source>
</evidence>
<dbReference type="Gene3D" id="3.90.1480.20">
    <property type="entry name" value="Glycosyl transferase family 29"/>
    <property type="match status" value="1"/>
</dbReference>
<evidence type="ECO:0000256" key="1">
    <source>
        <dbReference type="ARBA" id="ARBA00004323"/>
    </source>
</evidence>
<proteinExistence type="inferred from homology"/>
<feature type="chain" id="PRO_5007370677" evidence="12">
    <location>
        <begin position="28"/>
        <end position="363"/>
    </location>
</feature>
<evidence type="ECO:0000256" key="3">
    <source>
        <dbReference type="ARBA" id="ARBA00022676"/>
    </source>
</evidence>
<comment type="similarity">
    <text evidence="2">Belongs to the glycosyltransferase 29 family.</text>
</comment>
<keyword evidence="12" id="KW-0732">Signal</keyword>
<dbReference type="InterPro" id="IPR038578">
    <property type="entry name" value="GT29-like_sf"/>
</dbReference>
<dbReference type="GO" id="GO:0000139">
    <property type="term" value="C:Golgi membrane"/>
    <property type="evidence" value="ECO:0007669"/>
    <property type="project" value="UniProtKB-SubCell"/>
</dbReference>
<name>A0A061RWK3_9CHLO</name>
<reference evidence="13" key="1">
    <citation type="submission" date="2014-05" db="EMBL/GenBank/DDBJ databases">
        <title>The transcriptome of the halophilic microalga Tetraselmis sp. GSL018 isolated from the Great Salt Lake, Utah.</title>
        <authorList>
            <person name="Jinkerson R.E."/>
            <person name="D'Adamo S."/>
            <person name="Posewitz M.C."/>
        </authorList>
    </citation>
    <scope>NUCLEOTIDE SEQUENCE</scope>
    <source>
        <strain evidence="13">GSL018</strain>
    </source>
</reference>
<keyword evidence="5" id="KW-0812">Transmembrane</keyword>
<evidence type="ECO:0000256" key="5">
    <source>
        <dbReference type="ARBA" id="ARBA00022692"/>
    </source>
</evidence>
<gene>
    <name evidence="13" type="ORF">TSPGSL018_20443</name>
    <name evidence="14" type="ORF">TSPGSL018_4120</name>
</gene>
<keyword evidence="3 13" id="KW-0328">Glycosyltransferase</keyword>
<dbReference type="InterPro" id="IPR001675">
    <property type="entry name" value="Glyco_trans_29"/>
</dbReference>
<keyword evidence="8" id="KW-0333">Golgi apparatus</keyword>
<dbReference type="GO" id="GO:0008373">
    <property type="term" value="F:sialyltransferase activity"/>
    <property type="evidence" value="ECO:0007669"/>
    <property type="project" value="InterPro"/>
</dbReference>
<evidence type="ECO:0000256" key="12">
    <source>
        <dbReference type="SAM" id="SignalP"/>
    </source>
</evidence>
<evidence type="ECO:0000256" key="6">
    <source>
        <dbReference type="ARBA" id="ARBA00022968"/>
    </source>
</evidence>
<feature type="signal peptide" evidence="12">
    <location>
        <begin position="1"/>
        <end position="27"/>
    </location>
</feature>
<evidence type="ECO:0000256" key="9">
    <source>
        <dbReference type="ARBA" id="ARBA00023136"/>
    </source>
</evidence>
<evidence type="ECO:0000256" key="4">
    <source>
        <dbReference type="ARBA" id="ARBA00022679"/>
    </source>
</evidence>
<evidence type="ECO:0000256" key="8">
    <source>
        <dbReference type="ARBA" id="ARBA00023034"/>
    </source>
</evidence>
<sequence>MEAHRVAASALIFLASLVSSAIKPRHGEKMKPSRHRWPLPMTPGQSPPGDPSYLTPQCRVHANGTPPTYHGHPNQKSSRSHIPAWGPKHPTEEDMKMIRDSVDEGRKKFCPFLIKECVEPNKLYRLWMRNKKIAEGGRWQRQFFSQEQYDQLPSIKPGSLGTCAFVSLADTIMTEPAFGRAIDAHDTVLRLGHPPIKGFERYVGQRVDIVVGRGATLASTLPKGYEHVAWTLGTKFIGTNATALQAWGVNRDGSPSNLASLMGNLYRSMVPPLSNKMRGSTSGIKAAMWVAFSGFCERLDIFGMSPYNGGHYFCNKGRKHTFKKFYTTSSCGKLQFVHSPGLENWLLHHIMKHHPELNVCVYL</sequence>
<dbReference type="Pfam" id="PF00777">
    <property type="entry name" value="Glyco_transf_29"/>
    <property type="match status" value="1"/>
</dbReference>
<feature type="region of interest" description="Disordered" evidence="11">
    <location>
        <begin position="25"/>
        <end position="92"/>
    </location>
</feature>
<comment type="subcellular location">
    <subcellularLocation>
        <location evidence="1">Golgi apparatus membrane</location>
        <topology evidence="1">Single-pass type II membrane protein</topology>
    </subcellularLocation>
</comment>
<keyword evidence="6" id="KW-0735">Signal-anchor</keyword>
<evidence type="ECO:0000313" key="13">
    <source>
        <dbReference type="EMBL" id="JAC76348.1"/>
    </source>
</evidence>
<evidence type="ECO:0000313" key="14">
    <source>
        <dbReference type="EMBL" id="JAC83126.1"/>
    </source>
</evidence>
<protein>
    <submittedName>
        <fullName evidence="13">Sialyltransferase</fullName>
    </submittedName>
</protein>
<evidence type="ECO:0000256" key="11">
    <source>
        <dbReference type="SAM" id="MobiDB-lite"/>
    </source>
</evidence>